<keyword evidence="8" id="KW-1185">Reference proteome</keyword>
<evidence type="ECO:0000313" key="8">
    <source>
        <dbReference type="Proteomes" id="UP001595712"/>
    </source>
</evidence>
<feature type="region of interest" description="Disordered" evidence="5">
    <location>
        <begin position="195"/>
        <end position="224"/>
    </location>
</feature>
<keyword evidence="2 4" id="KW-0238">DNA-binding</keyword>
<dbReference type="SUPFAM" id="SSF48498">
    <property type="entry name" value="Tetracyclin repressor-like, C-terminal domain"/>
    <property type="match status" value="1"/>
</dbReference>
<sequence length="224" mass="24510">MEPSRETSACKRARRLRADAEQNRDRIIEAARKVYQRDGLSASMACIARTAEVGIATLFRRFPTRTDLVAAVFADAMEQNRAAAVAARDEESAWDGFRGYIETVCGLQAANRGFAEVLTMNYGSVKVLERQRQEAFEAFTALIGRAKKEGRLREDFSPEDLPILLMANAGVLSTAGDAGPAASKRLVGQMLRAFSESGSEQLPPAPGPKELLRGMVRQRRSAST</sequence>
<dbReference type="EMBL" id="JBHRWO010000020">
    <property type="protein sequence ID" value="MFC3494648.1"/>
    <property type="molecule type" value="Genomic_DNA"/>
</dbReference>
<dbReference type="Proteomes" id="UP001595712">
    <property type="component" value="Unassembled WGS sequence"/>
</dbReference>
<feature type="DNA-binding region" description="H-T-H motif" evidence="4">
    <location>
        <begin position="43"/>
        <end position="62"/>
    </location>
</feature>
<evidence type="ECO:0000256" key="5">
    <source>
        <dbReference type="SAM" id="MobiDB-lite"/>
    </source>
</evidence>
<keyword evidence="1" id="KW-0805">Transcription regulation</keyword>
<gene>
    <name evidence="7" type="ORF">ACFO8M_19365</name>
</gene>
<dbReference type="Gene3D" id="1.10.357.10">
    <property type="entry name" value="Tetracycline Repressor, domain 2"/>
    <property type="match status" value="1"/>
</dbReference>
<organism evidence="7 8">
    <name type="scientific">Glycomyces rhizosphaerae</name>
    <dbReference type="NCBI Taxonomy" id="2054422"/>
    <lineage>
        <taxon>Bacteria</taxon>
        <taxon>Bacillati</taxon>
        <taxon>Actinomycetota</taxon>
        <taxon>Actinomycetes</taxon>
        <taxon>Glycomycetales</taxon>
        <taxon>Glycomycetaceae</taxon>
        <taxon>Glycomyces</taxon>
    </lineage>
</organism>
<dbReference type="InterPro" id="IPR050109">
    <property type="entry name" value="HTH-type_TetR-like_transc_reg"/>
</dbReference>
<proteinExistence type="predicted"/>
<evidence type="ECO:0000256" key="2">
    <source>
        <dbReference type="ARBA" id="ARBA00023125"/>
    </source>
</evidence>
<dbReference type="PANTHER" id="PTHR30055:SF234">
    <property type="entry name" value="HTH-TYPE TRANSCRIPTIONAL REGULATOR BETI"/>
    <property type="match status" value="1"/>
</dbReference>
<keyword evidence="3" id="KW-0804">Transcription</keyword>
<dbReference type="PANTHER" id="PTHR30055">
    <property type="entry name" value="HTH-TYPE TRANSCRIPTIONAL REGULATOR RUTR"/>
    <property type="match status" value="1"/>
</dbReference>
<evidence type="ECO:0000259" key="6">
    <source>
        <dbReference type="PROSITE" id="PS50977"/>
    </source>
</evidence>
<evidence type="ECO:0000313" key="7">
    <source>
        <dbReference type="EMBL" id="MFC3494648.1"/>
    </source>
</evidence>
<evidence type="ECO:0000256" key="3">
    <source>
        <dbReference type="ARBA" id="ARBA00023163"/>
    </source>
</evidence>
<evidence type="ECO:0000256" key="4">
    <source>
        <dbReference type="PROSITE-ProRule" id="PRU00335"/>
    </source>
</evidence>
<dbReference type="Pfam" id="PF00440">
    <property type="entry name" value="TetR_N"/>
    <property type="match status" value="1"/>
</dbReference>
<dbReference type="InterPro" id="IPR009057">
    <property type="entry name" value="Homeodomain-like_sf"/>
</dbReference>
<name>A0ABV7Q4W2_9ACTN</name>
<dbReference type="RefSeq" id="WP_387978578.1">
    <property type="nucleotide sequence ID" value="NZ_JBHRWO010000020.1"/>
</dbReference>
<dbReference type="InterPro" id="IPR049445">
    <property type="entry name" value="TetR_SbtR-like_C"/>
</dbReference>
<dbReference type="InterPro" id="IPR036271">
    <property type="entry name" value="Tet_transcr_reg_TetR-rel_C_sf"/>
</dbReference>
<dbReference type="PROSITE" id="PS50977">
    <property type="entry name" value="HTH_TETR_2"/>
    <property type="match status" value="1"/>
</dbReference>
<comment type="caution">
    <text evidence="7">The sequence shown here is derived from an EMBL/GenBank/DDBJ whole genome shotgun (WGS) entry which is preliminary data.</text>
</comment>
<reference evidence="8" key="1">
    <citation type="journal article" date="2019" name="Int. J. Syst. Evol. Microbiol.">
        <title>The Global Catalogue of Microorganisms (GCM) 10K type strain sequencing project: providing services to taxonomists for standard genome sequencing and annotation.</title>
        <authorList>
            <consortium name="The Broad Institute Genomics Platform"/>
            <consortium name="The Broad Institute Genome Sequencing Center for Infectious Disease"/>
            <person name="Wu L."/>
            <person name="Ma J."/>
        </authorList>
    </citation>
    <scope>NUCLEOTIDE SEQUENCE [LARGE SCALE GENOMIC DNA]</scope>
    <source>
        <strain evidence="8">CGMCC 4.7396</strain>
    </source>
</reference>
<feature type="domain" description="HTH tetR-type" evidence="6">
    <location>
        <begin position="21"/>
        <end position="80"/>
    </location>
</feature>
<protein>
    <submittedName>
        <fullName evidence="7">TetR/AcrR family transcriptional regulator</fullName>
    </submittedName>
</protein>
<dbReference type="InterPro" id="IPR001647">
    <property type="entry name" value="HTH_TetR"/>
</dbReference>
<dbReference type="SUPFAM" id="SSF46689">
    <property type="entry name" value="Homeodomain-like"/>
    <property type="match status" value="1"/>
</dbReference>
<accession>A0ABV7Q4W2</accession>
<dbReference type="Pfam" id="PF21597">
    <property type="entry name" value="TetR_C_43"/>
    <property type="match status" value="1"/>
</dbReference>
<evidence type="ECO:0000256" key="1">
    <source>
        <dbReference type="ARBA" id="ARBA00023015"/>
    </source>
</evidence>